<dbReference type="eggNOG" id="ENOG50324P1">
    <property type="taxonomic scope" value="Bacteria"/>
</dbReference>
<proteinExistence type="predicted"/>
<name>F8JXD0_STREN</name>
<dbReference type="PATRIC" id="fig|1003195.11.peg.3767"/>
<keyword evidence="2" id="KW-1185">Reference proteome</keyword>
<dbReference type="HOGENOM" id="CLU_2221656_0_0_11"/>
<dbReference type="KEGG" id="sct:SCAT_2253"/>
<reference evidence="2" key="1">
    <citation type="submission" date="2011-12" db="EMBL/GenBank/DDBJ databases">
        <title>Complete genome sequence of Streptomyces cattleya strain DSM 46488.</title>
        <authorList>
            <person name="Ou H.-Y."/>
            <person name="Li P."/>
            <person name="Zhao C."/>
            <person name="O'Hagan D."/>
            <person name="Deng Z."/>
        </authorList>
    </citation>
    <scope>NUCLEOTIDE SEQUENCE [LARGE SCALE GENOMIC DNA]</scope>
    <source>
        <strain evidence="2">ATCC 35852 / DSM 46488 / JCM 4925 / NBRC 14057 / NRRL 8057</strain>
    </source>
</reference>
<dbReference type="KEGG" id="scy:SCATT_22360"/>
<dbReference type="OrthoDB" id="5196847at2"/>
<dbReference type="RefSeq" id="WP_014142999.1">
    <property type="nucleotide sequence ID" value="NC_016111.1"/>
</dbReference>
<evidence type="ECO:0000313" key="1">
    <source>
        <dbReference type="EMBL" id="AEW94607.1"/>
    </source>
</evidence>
<accession>G8WPA5</accession>
<gene>
    <name evidence="1" type="ordered locus">SCATT_22360</name>
</gene>
<dbReference type="Proteomes" id="UP000007842">
    <property type="component" value="Chromosome"/>
</dbReference>
<dbReference type="AlphaFoldDB" id="F8JXD0"/>
<protein>
    <submittedName>
        <fullName evidence="1">Uncharacterized protein</fullName>
    </submittedName>
</protein>
<accession>F8JXD0</accession>
<organism evidence="1 2">
    <name type="scientific">Streptantibioticus cattleyicolor (strain ATCC 35852 / DSM 46488 / JCM 4925 / NBRC 14057 / NRRL 8057)</name>
    <name type="common">Streptomyces cattleya</name>
    <dbReference type="NCBI Taxonomy" id="1003195"/>
    <lineage>
        <taxon>Bacteria</taxon>
        <taxon>Bacillati</taxon>
        <taxon>Actinomycetota</taxon>
        <taxon>Actinomycetes</taxon>
        <taxon>Kitasatosporales</taxon>
        <taxon>Streptomycetaceae</taxon>
        <taxon>Streptantibioticus</taxon>
    </lineage>
</organism>
<dbReference type="STRING" id="1003195.SCATT_22360"/>
<sequence>MSESFDLGHGHTASFTSWAPDRELNPQYADLPDVNLWGVVIDHPWPDGSPCIGSAATFDGPVVRQIDPTRPVWTVESLDPLTLSPSLLCRGCGDHGFIRGGRWVPA</sequence>
<dbReference type="EMBL" id="CP003219">
    <property type="protein sequence ID" value="AEW94607.1"/>
    <property type="molecule type" value="Genomic_DNA"/>
</dbReference>
<evidence type="ECO:0000313" key="2">
    <source>
        <dbReference type="Proteomes" id="UP000007842"/>
    </source>
</evidence>